<dbReference type="GO" id="GO:0030424">
    <property type="term" value="C:axon"/>
    <property type="evidence" value="ECO:0007669"/>
    <property type="project" value="TreeGrafter"/>
</dbReference>
<dbReference type="GO" id="GO:0007165">
    <property type="term" value="P:signal transduction"/>
    <property type="evidence" value="ECO:0007669"/>
    <property type="project" value="UniProtKB-KW"/>
</dbReference>
<keyword evidence="5 8" id="KW-0472">Membrane</keyword>
<proteinExistence type="inferred from homology"/>
<keyword evidence="7 8" id="KW-0807">Transducer</keyword>
<evidence type="ECO:0000256" key="2">
    <source>
        <dbReference type="ARBA" id="ARBA00022475"/>
    </source>
</evidence>
<feature type="transmembrane region" description="Helical" evidence="8">
    <location>
        <begin position="27"/>
        <end position="48"/>
    </location>
</feature>
<dbReference type="GO" id="GO:0007635">
    <property type="term" value="P:chemosensory behavior"/>
    <property type="evidence" value="ECO:0007669"/>
    <property type="project" value="TreeGrafter"/>
</dbReference>
<accession>A0A9R1TNS5</accession>
<keyword evidence="6 8" id="KW-0675">Receptor</keyword>
<dbReference type="Pfam" id="PF08395">
    <property type="entry name" value="7tm_7"/>
    <property type="match status" value="1"/>
</dbReference>
<evidence type="ECO:0000256" key="8">
    <source>
        <dbReference type="RuleBase" id="RU363108"/>
    </source>
</evidence>
<feature type="transmembrane region" description="Helical" evidence="8">
    <location>
        <begin position="96"/>
        <end position="116"/>
    </location>
</feature>
<evidence type="ECO:0000256" key="4">
    <source>
        <dbReference type="ARBA" id="ARBA00022989"/>
    </source>
</evidence>
<feature type="transmembrane region" description="Helical" evidence="8">
    <location>
        <begin position="148"/>
        <end position="177"/>
    </location>
</feature>
<evidence type="ECO:0000256" key="7">
    <source>
        <dbReference type="ARBA" id="ARBA00023224"/>
    </source>
</evidence>
<gene>
    <name evidence="10 11" type="primary">LOC105272254</name>
</gene>
<dbReference type="RefSeq" id="XP_011312593.1">
    <property type="nucleotide sequence ID" value="XM_011314291.1"/>
</dbReference>
<dbReference type="AlphaFoldDB" id="A0A9R1U9V2"/>
<dbReference type="GO" id="GO:0030425">
    <property type="term" value="C:dendrite"/>
    <property type="evidence" value="ECO:0007669"/>
    <property type="project" value="TreeGrafter"/>
</dbReference>
<accession>A0A9R1U9V2</accession>
<feature type="transmembrane region" description="Helical" evidence="8">
    <location>
        <begin position="287"/>
        <end position="311"/>
    </location>
</feature>
<feature type="transmembrane region" description="Helical" evidence="8">
    <location>
        <begin position="183"/>
        <end position="204"/>
    </location>
</feature>
<keyword evidence="3 8" id="KW-0812">Transmembrane</keyword>
<name>A0A9R1U9V2_9HYME</name>
<evidence type="ECO:0000313" key="9">
    <source>
        <dbReference type="Proteomes" id="UP000694866"/>
    </source>
</evidence>
<evidence type="ECO:0000256" key="3">
    <source>
        <dbReference type="ARBA" id="ARBA00022692"/>
    </source>
</evidence>
<dbReference type="GeneID" id="105272254"/>
<protein>
    <recommendedName>
        <fullName evidence="8">Gustatory receptor</fullName>
    </recommendedName>
</protein>
<dbReference type="KEGG" id="fas:105272254"/>
<dbReference type="GO" id="GO:0008049">
    <property type="term" value="P:male courtship behavior"/>
    <property type="evidence" value="ECO:0007669"/>
    <property type="project" value="TreeGrafter"/>
</dbReference>
<dbReference type="PANTHER" id="PTHR21143:SF133">
    <property type="entry name" value="GUSTATORY AND PHEROMONE RECEPTOR 32A-RELATED"/>
    <property type="match status" value="1"/>
</dbReference>
<reference evidence="10 11" key="1">
    <citation type="submission" date="2025-04" db="UniProtKB">
        <authorList>
            <consortium name="RefSeq"/>
        </authorList>
    </citation>
    <scope>IDENTIFICATION</scope>
    <source>
        <strain evidence="10 11">USDA-PBARC FA_bdor</strain>
        <tissue evidence="10 11">Whole organism</tissue>
    </source>
</reference>
<comment type="function">
    <text evidence="8">Gustatory receptor which mediates acceptance or avoidance behavior, depending on its substrates.</text>
</comment>
<keyword evidence="2 8" id="KW-1003">Cell membrane</keyword>
<evidence type="ECO:0000256" key="5">
    <source>
        <dbReference type="ARBA" id="ARBA00023136"/>
    </source>
</evidence>
<dbReference type="OrthoDB" id="6366728at2759"/>
<sequence length="389" mass="44895">MKNLVSSNTGKMKAKKPVILRGSESRLYTAVCPFVYIFRIFGVAPYEFADDTLVPSCGNAIFSFVWIFGYSYIIYGVLTGFYHVDRGSLLLGHTETVKTVFNFLVSLMDIFIALYYRLTFTKIWNSIQDYDEKIRELGYARSERRAGIFVWSALVVAFVMILFIHRLGMFAFVQSWWDNVSYLLVYIGTAISIVKFSSILLLLADRFQQLNQIAINNIPVKPRWINIVPVVNAKTIERLHDDLMVMGEALVSMYSWSLMAWVINLSFHLVFNLYFVIDWILKPGNAWALVFCLLSWTVAFTAQLILLHYSCDWASTEASKMAYIMLSWKRWLYTRDRGLIVETSLHLKMRRLDFTAAGCFDVNLPLLRSITATLTTYLVILLQFSETPQ</sequence>
<dbReference type="GO" id="GO:0050909">
    <property type="term" value="P:sensory perception of taste"/>
    <property type="evidence" value="ECO:0007669"/>
    <property type="project" value="InterPro"/>
</dbReference>
<dbReference type="Proteomes" id="UP000694866">
    <property type="component" value="Unplaced"/>
</dbReference>
<evidence type="ECO:0000256" key="1">
    <source>
        <dbReference type="ARBA" id="ARBA00004651"/>
    </source>
</evidence>
<comment type="subcellular location">
    <subcellularLocation>
        <location evidence="1 8">Cell membrane</location>
        <topology evidence="1 8">Multi-pass membrane protein</topology>
    </subcellularLocation>
</comment>
<feature type="transmembrane region" description="Helical" evidence="8">
    <location>
        <begin position="258"/>
        <end position="281"/>
    </location>
</feature>
<comment type="similarity">
    <text evidence="8">Belongs to the insect chemoreceptor superfamily. Gustatory receptor (GR) family.</text>
</comment>
<evidence type="ECO:0000313" key="10">
    <source>
        <dbReference type="RefSeq" id="XP_011312593.1"/>
    </source>
</evidence>
<keyword evidence="4 8" id="KW-1133">Transmembrane helix</keyword>
<feature type="transmembrane region" description="Helical" evidence="8">
    <location>
        <begin position="60"/>
        <end position="84"/>
    </location>
</feature>
<organism evidence="9 10">
    <name type="scientific">Fopius arisanus</name>
    <dbReference type="NCBI Taxonomy" id="64838"/>
    <lineage>
        <taxon>Eukaryota</taxon>
        <taxon>Metazoa</taxon>
        <taxon>Ecdysozoa</taxon>
        <taxon>Arthropoda</taxon>
        <taxon>Hexapoda</taxon>
        <taxon>Insecta</taxon>
        <taxon>Pterygota</taxon>
        <taxon>Neoptera</taxon>
        <taxon>Endopterygota</taxon>
        <taxon>Hymenoptera</taxon>
        <taxon>Apocrita</taxon>
        <taxon>Ichneumonoidea</taxon>
        <taxon>Braconidae</taxon>
        <taxon>Opiinae</taxon>
        <taxon>Fopius</taxon>
    </lineage>
</organism>
<dbReference type="GO" id="GO:0043025">
    <property type="term" value="C:neuronal cell body"/>
    <property type="evidence" value="ECO:0007669"/>
    <property type="project" value="TreeGrafter"/>
</dbReference>
<evidence type="ECO:0000313" key="11">
    <source>
        <dbReference type="RefSeq" id="XP_011312594.1"/>
    </source>
</evidence>
<keyword evidence="9" id="KW-1185">Reference proteome</keyword>
<evidence type="ECO:0000256" key="6">
    <source>
        <dbReference type="ARBA" id="ARBA00023170"/>
    </source>
</evidence>
<dbReference type="PANTHER" id="PTHR21143">
    <property type="entry name" value="INVERTEBRATE GUSTATORY RECEPTOR"/>
    <property type="match status" value="1"/>
</dbReference>
<dbReference type="GO" id="GO:0005886">
    <property type="term" value="C:plasma membrane"/>
    <property type="evidence" value="ECO:0007669"/>
    <property type="project" value="UniProtKB-SubCell"/>
</dbReference>
<dbReference type="RefSeq" id="XP_011312594.1">
    <property type="nucleotide sequence ID" value="XM_011314292.1"/>
</dbReference>
<dbReference type="InterPro" id="IPR013604">
    <property type="entry name" value="7TM_chemorcpt"/>
</dbReference>